<protein>
    <submittedName>
        <fullName evidence="2">Uncharacterized protein</fullName>
    </submittedName>
</protein>
<gene>
    <name evidence="2" type="ORF">C1SCF055_LOCUS36646</name>
</gene>
<keyword evidence="4" id="KW-1185">Reference proteome</keyword>
<accession>A0A9P1GFT5</accession>
<evidence type="ECO:0000313" key="3">
    <source>
        <dbReference type="EMBL" id="CAL1164863.1"/>
    </source>
</evidence>
<dbReference type="EMBL" id="CAMXCT030005121">
    <property type="protein sequence ID" value="CAL4798800.1"/>
    <property type="molecule type" value="Genomic_DNA"/>
</dbReference>
<evidence type="ECO:0000313" key="2">
    <source>
        <dbReference type="EMBL" id="CAI4011488.1"/>
    </source>
</evidence>
<reference evidence="3" key="2">
    <citation type="submission" date="2024-04" db="EMBL/GenBank/DDBJ databases">
        <authorList>
            <person name="Chen Y."/>
            <person name="Shah S."/>
            <person name="Dougan E. K."/>
            <person name="Thang M."/>
            <person name="Chan C."/>
        </authorList>
    </citation>
    <scope>NUCLEOTIDE SEQUENCE [LARGE SCALE GENOMIC DNA]</scope>
</reference>
<dbReference type="EMBL" id="CAMXCT020005121">
    <property type="protein sequence ID" value="CAL1164863.1"/>
    <property type="molecule type" value="Genomic_DNA"/>
</dbReference>
<reference evidence="2" key="1">
    <citation type="submission" date="2022-10" db="EMBL/GenBank/DDBJ databases">
        <authorList>
            <person name="Chen Y."/>
            <person name="Dougan E. K."/>
            <person name="Chan C."/>
            <person name="Rhodes N."/>
            <person name="Thang M."/>
        </authorList>
    </citation>
    <scope>NUCLEOTIDE SEQUENCE</scope>
</reference>
<dbReference type="EMBL" id="CAMXCT010005121">
    <property type="protein sequence ID" value="CAI4011488.1"/>
    <property type="molecule type" value="Genomic_DNA"/>
</dbReference>
<proteinExistence type="predicted"/>
<sequence>APVGSVGTMEWKAWQQPRMDGDSIGQMYWCYSNGKKTWYSKVKAVEAGCPEELGSQRGRGRKSAAVETSTLPAKRAKTKADGPGNAIAASAGDLSFDGAAGADGPGNAIAASAGDLSLNGAAGDQSVSKRNFGGRVQRHHECQVCAISRHSFFHGNLCPECEYGLRKVGCRAYSRLTAEQKNRVIDMSRQSRASKASSQETAMAARLADAALILVRERLQNGE</sequence>
<comment type="caution">
    <text evidence="2">The sequence shown here is derived from an EMBL/GenBank/DDBJ whole genome shotgun (WGS) entry which is preliminary data.</text>
</comment>
<organism evidence="2">
    <name type="scientific">Cladocopium goreaui</name>
    <dbReference type="NCBI Taxonomy" id="2562237"/>
    <lineage>
        <taxon>Eukaryota</taxon>
        <taxon>Sar</taxon>
        <taxon>Alveolata</taxon>
        <taxon>Dinophyceae</taxon>
        <taxon>Suessiales</taxon>
        <taxon>Symbiodiniaceae</taxon>
        <taxon>Cladocopium</taxon>
    </lineage>
</organism>
<feature type="non-terminal residue" evidence="2">
    <location>
        <position position="1"/>
    </location>
</feature>
<dbReference type="Proteomes" id="UP001152797">
    <property type="component" value="Unassembled WGS sequence"/>
</dbReference>
<evidence type="ECO:0000256" key="1">
    <source>
        <dbReference type="SAM" id="MobiDB-lite"/>
    </source>
</evidence>
<name>A0A9P1GFT5_9DINO</name>
<dbReference type="AlphaFoldDB" id="A0A9P1GFT5"/>
<evidence type="ECO:0000313" key="4">
    <source>
        <dbReference type="Proteomes" id="UP001152797"/>
    </source>
</evidence>
<feature type="region of interest" description="Disordered" evidence="1">
    <location>
        <begin position="52"/>
        <end position="84"/>
    </location>
</feature>